<proteinExistence type="predicted"/>
<dbReference type="Proteomes" id="UP000078561">
    <property type="component" value="Unassembled WGS sequence"/>
</dbReference>
<gene>
    <name evidence="1" type="primary">ABSGL_15544.1 scaffold 17607</name>
</gene>
<protein>
    <submittedName>
        <fullName evidence="1">Uncharacterized protein</fullName>
    </submittedName>
</protein>
<evidence type="ECO:0000313" key="1">
    <source>
        <dbReference type="EMBL" id="SAM09835.1"/>
    </source>
</evidence>
<evidence type="ECO:0000313" key="2">
    <source>
        <dbReference type="Proteomes" id="UP000078561"/>
    </source>
</evidence>
<accession>A0A168TCK3</accession>
<organism evidence="1">
    <name type="scientific">Absidia glauca</name>
    <name type="common">Pin mould</name>
    <dbReference type="NCBI Taxonomy" id="4829"/>
    <lineage>
        <taxon>Eukaryota</taxon>
        <taxon>Fungi</taxon>
        <taxon>Fungi incertae sedis</taxon>
        <taxon>Mucoromycota</taxon>
        <taxon>Mucoromycotina</taxon>
        <taxon>Mucoromycetes</taxon>
        <taxon>Mucorales</taxon>
        <taxon>Cunninghamellaceae</taxon>
        <taxon>Absidia</taxon>
    </lineage>
</organism>
<keyword evidence="2" id="KW-1185">Reference proteome</keyword>
<sequence length="69" mass="7887">MHFLGSMETVSAGFLYTVAAFRGPKGGTTEERLVPSKMVIVSFKAFIFYYDGELKYKEDRSEEEKLLHC</sequence>
<dbReference type="InParanoid" id="A0A168TCK3"/>
<dbReference type="EMBL" id="LT555210">
    <property type="protein sequence ID" value="SAM09835.1"/>
    <property type="molecule type" value="Genomic_DNA"/>
</dbReference>
<reference evidence="1" key="1">
    <citation type="submission" date="2016-04" db="EMBL/GenBank/DDBJ databases">
        <authorList>
            <person name="Evans L.H."/>
            <person name="Alamgir A."/>
            <person name="Owens N."/>
            <person name="Weber N.D."/>
            <person name="Virtaneva K."/>
            <person name="Barbian K."/>
            <person name="Babar A."/>
            <person name="Rosenke K."/>
        </authorList>
    </citation>
    <scope>NUCLEOTIDE SEQUENCE [LARGE SCALE GENOMIC DNA]</scope>
    <source>
        <strain evidence="1">CBS 101.48</strain>
    </source>
</reference>
<dbReference type="AlphaFoldDB" id="A0A168TCK3"/>
<name>A0A168TCK3_ABSGL</name>